<protein>
    <submittedName>
        <fullName evidence="2">Uncharacterized protein</fullName>
    </submittedName>
</protein>
<proteinExistence type="predicted"/>
<accession>A0AA39QLE5</accession>
<dbReference type="EMBL" id="JAUEPU010000003">
    <property type="protein sequence ID" value="KAK0503961.1"/>
    <property type="molecule type" value="Genomic_DNA"/>
</dbReference>
<sequence length="157" mass="16854">MSGSPSRPATPSVVARASPSRLAIPSVLRPSPSLSNLHVHGQSSAPSQPESSASSIIGVELNEGILVQDVDAEIDTVDSEDVVAVGQLDAFAGDAEAKKTLRDQLRKTLNHRPSRELPSPLRKRGKKVEVTLDDVDSKYSPREYFVLTDAGKPVFTR</sequence>
<organism evidence="2 3">
    <name type="scientific">Armillaria luteobubalina</name>
    <dbReference type="NCBI Taxonomy" id="153913"/>
    <lineage>
        <taxon>Eukaryota</taxon>
        <taxon>Fungi</taxon>
        <taxon>Dikarya</taxon>
        <taxon>Basidiomycota</taxon>
        <taxon>Agaricomycotina</taxon>
        <taxon>Agaricomycetes</taxon>
        <taxon>Agaricomycetidae</taxon>
        <taxon>Agaricales</taxon>
        <taxon>Marasmiineae</taxon>
        <taxon>Physalacriaceae</taxon>
        <taxon>Armillaria</taxon>
    </lineage>
</organism>
<feature type="compositionally biased region" description="Low complexity" evidence="1">
    <location>
        <begin position="42"/>
        <end position="55"/>
    </location>
</feature>
<evidence type="ECO:0000313" key="2">
    <source>
        <dbReference type="EMBL" id="KAK0503961.1"/>
    </source>
</evidence>
<keyword evidence="3" id="KW-1185">Reference proteome</keyword>
<evidence type="ECO:0000313" key="3">
    <source>
        <dbReference type="Proteomes" id="UP001175228"/>
    </source>
</evidence>
<comment type="caution">
    <text evidence="2">The sequence shown here is derived from an EMBL/GenBank/DDBJ whole genome shotgun (WGS) entry which is preliminary data.</text>
</comment>
<gene>
    <name evidence="2" type="ORF">EDD18DRAFT_1131539</name>
</gene>
<dbReference type="Proteomes" id="UP001175228">
    <property type="component" value="Unassembled WGS sequence"/>
</dbReference>
<feature type="region of interest" description="Disordered" evidence="1">
    <location>
        <begin position="1"/>
        <end position="55"/>
    </location>
</feature>
<evidence type="ECO:0000256" key="1">
    <source>
        <dbReference type="SAM" id="MobiDB-lite"/>
    </source>
</evidence>
<dbReference type="AlphaFoldDB" id="A0AA39QLE5"/>
<reference evidence="2" key="1">
    <citation type="submission" date="2023-06" db="EMBL/GenBank/DDBJ databases">
        <authorList>
            <consortium name="Lawrence Berkeley National Laboratory"/>
            <person name="Ahrendt S."/>
            <person name="Sahu N."/>
            <person name="Indic B."/>
            <person name="Wong-Bajracharya J."/>
            <person name="Merenyi Z."/>
            <person name="Ke H.-M."/>
            <person name="Monk M."/>
            <person name="Kocsube S."/>
            <person name="Drula E."/>
            <person name="Lipzen A."/>
            <person name="Balint B."/>
            <person name="Henrissat B."/>
            <person name="Andreopoulos B."/>
            <person name="Martin F.M."/>
            <person name="Harder C.B."/>
            <person name="Rigling D."/>
            <person name="Ford K.L."/>
            <person name="Foster G.D."/>
            <person name="Pangilinan J."/>
            <person name="Papanicolaou A."/>
            <person name="Barry K."/>
            <person name="LaButti K."/>
            <person name="Viragh M."/>
            <person name="Koriabine M."/>
            <person name="Yan M."/>
            <person name="Riley R."/>
            <person name="Champramary S."/>
            <person name="Plett K.L."/>
            <person name="Tsai I.J."/>
            <person name="Slot J."/>
            <person name="Sipos G."/>
            <person name="Plett J."/>
            <person name="Nagy L.G."/>
            <person name="Grigoriev I.V."/>
        </authorList>
    </citation>
    <scope>NUCLEOTIDE SEQUENCE</scope>
    <source>
        <strain evidence="2">HWK02</strain>
    </source>
</reference>
<name>A0AA39QLE5_9AGAR</name>